<dbReference type="AlphaFoldDB" id="A0A2A2I769"/>
<gene>
    <name evidence="1" type="ORF">CF392_01500</name>
</gene>
<keyword evidence="2" id="KW-1185">Reference proteome</keyword>
<dbReference type="Proteomes" id="UP000218332">
    <property type="component" value="Unassembled WGS sequence"/>
</dbReference>
<name>A0A2A2I769_9GAMM</name>
<dbReference type="EMBL" id="NMPM01000008">
    <property type="protein sequence ID" value="PAV27156.1"/>
    <property type="molecule type" value="Genomic_DNA"/>
</dbReference>
<comment type="caution">
    <text evidence="1">The sequence shown here is derived from an EMBL/GenBank/DDBJ whole genome shotgun (WGS) entry which is preliminary data.</text>
</comment>
<dbReference type="InterPro" id="IPR017143">
    <property type="entry name" value="UCP037225"/>
</dbReference>
<accession>A0A2A2I769</accession>
<proteinExistence type="predicted"/>
<dbReference type="Pfam" id="PF14255">
    <property type="entry name" value="Zn_ribbon_21"/>
    <property type="match status" value="1"/>
</dbReference>
<protein>
    <recommendedName>
        <fullName evidence="3">CPXCG motif-containing cysteine-rich protein</fullName>
    </recommendedName>
</protein>
<evidence type="ECO:0000313" key="2">
    <source>
        <dbReference type="Proteomes" id="UP000218332"/>
    </source>
</evidence>
<dbReference type="OrthoDB" id="9814566at2"/>
<dbReference type="InterPro" id="IPR025990">
    <property type="entry name" value="zinc_ribbon_bacterial"/>
</dbReference>
<sequence length="61" mass="6983">MLEPARIQCPYCWEWLETSVDPSVPEQSYVEDCQVCCQPMIIDVHFDQDGVPQVHASAEND</sequence>
<reference evidence="1 2" key="1">
    <citation type="submission" date="2017-07" db="EMBL/GenBank/DDBJ databases">
        <title>Tamlnaduibacter salinus (Mi-7) genome sequencing.</title>
        <authorList>
            <person name="Verma A."/>
            <person name="Krishnamurthi S."/>
        </authorList>
    </citation>
    <scope>NUCLEOTIDE SEQUENCE [LARGE SCALE GENOMIC DNA]</scope>
    <source>
        <strain evidence="1 2">Mi-7</strain>
    </source>
</reference>
<dbReference type="PIRSF" id="PIRSF037225">
    <property type="entry name" value="UCP037225"/>
    <property type="match status" value="1"/>
</dbReference>
<organism evidence="1 2">
    <name type="scientific">Tamilnaduibacter salinus</name>
    <dbReference type="NCBI Taxonomy" id="1484056"/>
    <lineage>
        <taxon>Bacteria</taxon>
        <taxon>Pseudomonadati</taxon>
        <taxon>Pseudomonadota</taxon>
        <taxon>Gammaproteobacteria</taxon>
        <taxon>Pseudomonadales</taxon>
        <taxon>Marinobacteraceae</taxon>
        <taxon>Tamilnaduibacter</taxon>
    </lineage>
</organism>
<evidence type="ECO:0000313" key="1">
    <source>
        <dbReference type="EMBL" id="PAV27156.1"/>
    </source>
</evidence>
<evidence type="ECO:0008006" key="3">
    <source>
        <dbReference type="Google" id="ProtNLM"/>
    </source>
</evidence>
<dbReference type="RefSeq" id="WP_095609699.1">
    <property type="nucleotide sequence ID" value="NZ_NMPM01000008.1"/>
</dbReference>